<protein>
    <submittedName>
        <fullName evidence="2">Helix-turn-helix domain-containing protein</fullName>
    </submittedName>
</protein>
<dbReference type="SMART" id="SM00530">
    <property type="entry name" value="HTH_XRE"/>
    <property type="match status" value="1"/>
</dbReference>
<evidence type="ECO:0000313" key="3">
    <source>
        <dbReference type="Proteomes" id="UP001172630"/>
    </source>
</evidence>
<sequence>MITSRQIRAARALLGWSQQDLADKAIVSLNAVVRIETGKVDPRISTLNAIETALRKAGVEFLTAGTKGEGVRLAAADHS</sequence>
<feature type="domain" description="HTH cro/C1-type" evidence="1">
    <location>
        <begin position="7"/>
        <end position="61"/>
    </location>
</feature>
<comment type="caution">
    <text evidence="2">The sequence shown here is derived from an EMBL/GenBank/DDBJ whole genome shotgun (WGS) entry which is preliminary data.</text>
</comment>
<keyword evidence="3" id="KW-1185">Reference proteome</keyword>
<evidence type="ECO:0000259" key="1">
    <source>
        <dbReference type="PROSITE" id="PS50943"/>
    </source>
</evidence>
<reference evidence="2" key="1">
    <citation type="submission" date="2023-06" db="EMBL/GenBank/DDBJ databases">
        <title>Phylogenetic Diversity of Rhizobium strains.</title>
        <authorList>
            <person name="Moura F.T."/>
            <person name="Helene L.C.F."/>
            <person name="Hungria M."/>
        </authorList>
    </citation>
    <scope>NUCLEOTIDE SEQUENCE</scope>
    <source>
        <strain evidence="2">CCGE524</strain>
    </source>
</reference>
<dbReference type="Pfam" id="PF01381">
    <property type="entry name" value="HTH_3"/>
    <property type="match status" value="1"/>
</dbReference>
<accession>A0ABT7K7P1</accession>
<dbReference type="SUPFAM" id="SSF47413">
    <property type="entry name" value="lambda repressor-like DNA-binding domains"/>
    <property type="match status" value="1"/>
</dbReference>
<dbReference type="PROSITE" id="PS50943">
    <property type="entry name" value="HTH_CROC1"/>
    <property type="match status" value="1"/>
</dbReference>
<dbReference type="Gene3D" id="1.10.260.40">
    <property type="entry name" value="lambda repressor-like DNA-binding domains"/>
    <property type="match status" value="1"/>
</dbReference>
<gene>
    <name evidence="2" type="ORF">PY650_02925</name>
</gene>
<proteinExistence type="predicted"/>
<dbReference type="CDD" id="cd00093">
    <property type="entry name" value="HTH_XRE"/>
    <property type="match status" value="1"/>
</dbReference>
<name>A0ABT7K7P1_9HYPH</name>
<dbReference type="InterPro" id="IPR001387">
    <property type="entry name" value="Cro/C1-type_HTH"/>
</dbReference>
<dbReference type="InterPro" id="IPR010982">
    <property type="entry name" value="Lambda_DNA-bd_dom_sf"/>
</dbReference>
<evidence type="ECO:0000313" key="2">
    <source>
        <dbReference type="EMBL" id="MDL2404624.1"/>
    </source>
</evidence>
<dbReference type="RefSeq" id="WP_285877559.1">
    <property type="nucleotide sequence ID" value="NZ_JARFYN010000002.1"/>
</dbReference>
<organism evidence="2 3">
    <name type="scientific">Rhizobium calliandrae</name>
    <dbReference type="NCBI Taxonomy" id="1312182"/>
    <lineage>
        <taxon>Bacteria</taxon>
        <taxon>Pseudomonadati</taxon>
        <taxon>Pseudomonadota</taxon>
        <taxon>Alphaproteobacteria</taxon>
        <taxon>Hyphomicrobiales</taxon>
        <taxon>Rhizobiaceae</taxon>
        <taxon>Rhizobium/Agrobacterium group</taxon>
        <taxon>Rhizobium</taxon>
    </lineage>
</organism>
<dbReference type="EMBL" id="JARFYN010000002">
    <property type="protein sequence ID" value="MDL2404624.1"/>
    <property type="molecule type" value="Genomic_DNA"/>
</dbReference>
<dbReference type="Proteomes" id="UP001172630">
    <property type="component" value="Unassembled WGS sequence"/>
</dbReference>